<dbReference type="SMART" id="SM00862">
    <property type="entry name" value="Trans_reg_C"/>
    <property type="match status" value="1"/>
</dbReference>
<dbReference type="InterPro" id="IPR001867">
    <property type="entry name" value="OmpR/PhoB-type_DNA-bd"/>
</dbReference>
<dbReference type="AlphaFoldDB" id="A0A7J9UX88"/>
<evidence type="ECO:0000256" key="4">
    <source>
        <dbReference type="ARBA" id="ARBA00023163"/>
    </source>
</evidence>
<sequence length="271" mass="29033">MEDCEPRAAVVVEDDGDIRELLVSVLTQAGFAVHAAGTGTAGVELVREHSPQVTTLDVSLPDIDGFEVARRVRTFSGTYIVMLTARDEEIDTLMGLDAGADDYVTKPFRPRELRARIQAMLRRPRQLAGPAAPASASTAPAPIALSESAATPVQVVLAQPDGDGVLAHNGVHVDVGARTVDLDGAPVHLTRTEFDLLAALLAAPRRVLPKSELVRDLWPEDYGTGAVVTGADKRAVEVHIANLRRKLGDNASRPRFIETVRGTGYRLTPAR</sequence>
<keyword evidence="10" id="KW-1185">Reference proteome</keyword>
<dbReference type="GO" id="GO:0000976">
    <property type="term" value="F:transcription cis-regulatory region binding"/>
    <property type="evidence" value="ECO:0007669"/>
    <property type="project" value="TreeGrafter"/>
</dbReference>
<keyword evidence="2" id="KW-0805">Transcription regulation</keyword>
<dbReference type="GO" id="GO:0000156">
    <property type="term" value="F:phosphorelay response regulator activity"/>
    <property type="evidence" value="ECO:0007669"/>
    <property type="project" value="TreeGrafter"/>
</dbReference>
<proteinExistence type="predicted"/>
<gene>
    <name evidence="9" type="ORF">GB882_11220</name>
</gene>
<dbReference type="SUPFAM" id="SSF52172">
    <property type="entry name" value="CheY-like"/>
    <property type="match status" value="1"/>
</dbReference>
<feature type="domain" description="Response regulatory" evidence="7">
    <location>
        <begin position="8"/>
        <end position="121"/>
    </location>
</feature>
<keyword evidence="3 6" id="KW-0238">DNA-binding</keyword>
<feature type="modified residue" description="4-aspartylphosphate" evidence="5">
    <location>
        <position position="57"/>
    </location>
</feature>
<dbReference type="Gene3D" id="1.10.10.10">
    <property type="entry name" value="Winged helix-like DNA-binding domain superfamily/Winged helix DNA-binding domain"/>
    <property type="match status" value="1"/>
</dbReference>
<comment type="caution">
    <text evidence="9">The sequence shown here is derived from an EMBL/GenBank/DDBJ whole genome shotgun (WGS) entry which is preliminary data.</text>
</comment>
<dbReference type="EMBL" id="WHPD01002422">
    <property type="protein sequence ID" value="MPV89238.1"/>
    <property type="molecule type" value="Genomic_DNA"/>
</dbReference>
<dbReference type="PANTHER" id="PTHR48111">
    <property type="entry name" value="REGULATOR OF RPOS"/>
    <property type="match status" value="1"/>
</dbReference>
<accession>A0A7J9UX88</accession>
<protein>
    <submittedName>
        <fullName evidence="9">Response regulator</fullName>
    </submittedName>
</protein>
<keyword evidence="4" id="KW-0804">Transcription</keyword>
<dbReference type="PROSITE" id="PS51755">
    <property type="entry name" value="OMPR_PHOB"/>
    <property type="match status" value="1"/>
</dbReference>
<dbReference type="RefSeq" id="WP_152231955.1">
    <property type="nucleotide sequence ID" value="NZ_BAAAOT010000008.1"/>
</dbReference>
<evidence type="ECO:0000313" key="10">
    <source>
        <dbReference type="Proteomes" id="UP000429644"/>
    </source>
</evidence>
<evidence type="ECO:0000256" key="2">
    <source>
        <dbReference type="ARBA" id="ARBA00023015"/>
    </source>
</evidence>
<dbReference type="GO" id="GO:0006355">
    <property type="term" value="P:regulation of DNA-templated transcription"/>
    <property type="evidence" value="ECO:0007669"/>
    <property type="project" value="InterPro"/>
</dbReference>
<dbReference type="Proteomes" id="UP000429644">
    <property type="component" value="Unassembled WGS sequence"/>
</dbReference>
<dbReference type="PANTHER" id="PTHR48111:SF4">
    <property type="entry name" value="DNA-BINDING DUAL TRANSCRIPTIONAL REGULATOR OMPR"/>
    <property type="match status" value="1"/>
</dbReference>
<feature type="DNA-binding region" description="OmpR/PhoB-type" evidence="6">
    <location>
        <begin position="163"/>
        <end position="269"/>
    </location>
</feature>
<dbReference type="GO" id="GO:0005829">
    <property type="term" value="C:cytosol"/>
    <property type="evidence" value="ECO:0007669"/>
    <property type="project" value="TreeGrafter"/>
</dbReference>
<dbReference type="SUPFAM" id="SSF46894">
    <property type="entry name" value="C-terminal effector domain of the bipartite response regulators"/>
    <property type="match status" value="1"/>
</dbReference>
<evidence type="ECO:0000256" key="5">
    <source>
        <dbReference type="PROSITE-ProRule" id="PRU00169"/>
    </source>
</evidence>
<evidence type="ECO:0000256" key="3">
    <source>
        <dbReference type="ARBA" id="ARBA00023125"/>
    </source>
</evidence>
<evidence type="ECO:0000259" key="8">
    <source>
        <dbReference type="PROSITE" id="PS51755"/>
    </source>
</evidence>
<dbReference type="InterPro" id="IPR036388">
    <property type="entry name" value="WH-like_DNA-bd_sf"/>
</dbReference>
<feature type="domain" description="OmpR/PhoB-type" evidence="8">
    <location>
        <begin position="163"/>
        <end position="269"/>
    </location>
</feature>
<dbReference type="SMART" id="SM00448">
    <property type="entry name" value="REC"/>
    <property type="match status" value="1"/>
</dbReference>
<reference evidence="9 10" key="1">
    <citation type="submission" date="2019-10" db="EMBL/GenBank/DDBJ databases">
        <title>Georgenia wutianyii sp. nov. and Georgenia yuyongxinii sp. nov. isolated from plateau pika (Ochotona curzoniae) in the Qinghai-Tibet plateau of China.</title>
        <authorList>
            <person name="Tian Z."/>
        </authorList>
    </citation>
    <scope>NUCLEOTIDE SEQUENCE [LARGE SCALE GENOMIC DNA]</scope>
    <source>
        <strain evidence="9 10">JCM 15130</strain>
    </source>
</reference>
<dbReference type="Pfam" id="PF00486">
    <property type="entry name" value="Trans_reg_C"/>
    <property type="match status" value="1"/>
</dbReference>
<dbReference type="PROSITE" id="PS50110">
    <property type="entry name" value="RESPONSE_REGULATORY"/>
    <property type="match status" value="1"/>
</dbReference>
<dbReference type="CDD" id="cd00383">
    <property type="entry name" value="trans_reg_C"/>
    <property type="match status" value="1"/>
</dbReference>
<dbReference type="InterPro" id="IPR016032">
    <property type="entry name" value="Sig_transdc_resp-reg_C-effctor"/>
</dbReference>
<evidence type="ECO:0000256" key="1">
    <source>
        <dbReference type="ARBA" id="ARBA00022553"/>
    </source>
</evidence>
<organism evidence="9 10">
    <name type="scientific">Georgenia ruanii</name>
    <dbReference type="NCBI Taxonomy" id="348442"/>
    <lineage>
        <taxon>Bacteria</taxon>
        <taxon>Bacillati</taxon>
        <taxon>Actinomycetota</taxon>
        <taxon>Actinomycetes</taxon>
        <taxon>Micrococcales</taxon>
        <taxon>Bogoriellaceae</taxon>
        <taxon>Georgenia</taxon>
    </lineage>
</organism>
<dbReference type="InterPro" id="IPR039420">
    <property type="entry name" value="WalR-like"/>
</dbReference>
<evidence type="ECO:0000259" key="7">
    <source>
        <dbReference type="PROSITE" id="PS50110"/>
    </source>
</evidence>
<name>A0A7J9UX88_9MICO</name>
<dbReference type="GO" id="GO:0032993">
    <property type="term" value="C:protein-DNA complex"/>
    <property type="evidence" value="ECO:0007669"/>
    <property type="project" value="TreeGrafter"/>
</dbReference>
<dbReference type="InterPro" id="IPR001789">
    <property type="entry name" value="Sig_transdc_resp-reg_receiver"/>
</dbReference>
<dbReference type="InterPro" id="IPR011006">
    <property type="entry name" value="CheY-like_superfamily"/>
</dbReference>
<evidence type="ECO:0000256" key="6">
    <source>
        <dbReference type="PROSITE-ProRule" id="PRU01091"/>
    </source>
</evidence>
<dbReference type="CDD" id="cd17574">
    <property type="entry name" value="REC_OmpR"/>
    <property type="match status" value="1"/>
</dbReference>
<dbReference type="OrthoDB" id="9812490at2"/>
<dbReference type="Gene3D" id="6.10.250.690">
    <property type="match status" value="1"/>
</dbReference>
<dbReference type="Gene3D" id="3.40.50.2300">
    <property type="match status" value="1"/>
</dbReference>
<keyword evidence="1 5" id="KW-0597">Phosphoprotein</keyword>
<evidence type="ECO:0000313" key="9">
    <source>
        <dbReference type="EMBL" id="MPV89238.1"/>
    </source>
</evidence>
<dbReference type="Pfam" id="PF00072">
    <property type="entry name" value="Response_reg"/>
    <property type="match status" value="1"/>
</dbReference>